<evidence type="ECO:0000313" key="2">
    <source>
        <dbReference type="EMBL" id="MFC3552330.1"/>
    </source>
</evidence>
<protein>
    <recommendedName>
        <fullName evidence="4">Adhesin</fullName>
    </recommendedName>
</protein>
<feature type="signal peptide" evidence="1">
    <location>
        <begin position="1"/>
        <end position="27"/>
    </location>
</feature>
<evidence type="ECO:0008006" key="4">
    <source>
        <dbReference type="Google" id="ProtNLM"/>
    </source>
</evidence>
<dbReference type="EMBL" id="JBHRXK010000009">
    <property type="protein sequence ID" value="MFC3552330.1"/>
    <property type="molecule type" value="Genomic_DNA"/>
</dbReference>
<proteinExistence type="predicted"/>
<feature type="chain" id="PRO_5046949176" description="Adhesin" evidence="1">
    <location>
        <begin position="28"/>
        <end position="210"/>
    </location>
</feature>
<keyword evidence="3" id="KW-1185">Reference proteome</keyword>
<sequence>MSARSASARLRAVLCVSGLLLAMPAAAQTAAVGTDHARIRDGAATGLSGRSAVNQAAGVGNAQANLAAIAVAAGSLGLTRLDTTQRTVAGDRRRAAHARIDGQAFAGSSGALSLNQAAGSGNAQLNLFAIGDGHAVTVANAIAGLDDTALAAVTGDTATEGTAAPPAIREARIDSGAFRGSQGVVQVNQTAGVGNASTNAIVLQLPGGAF</sequence>
<name>A0ABV7RS40_9GAMM</name>
<evidence type="ECO:0000256" key="1">
    <source>
        <dbReference type="SAM" id="SignalP"/>
    </source>
</evidence>
<evidence type="ECO:0000313" key="3">
    <source>
        <dbReference type="Proteomes" id="UP001595740"/>
    </source>
</evidence>
<organism evidence="2 3">
    <name type="scientific">Lysobacter cavernae</name>
    <dbReference type="NCBI Taxonomy" id="1685901"/>
    <lineage>
        <taxon>Bacteria</taxon>
        <taxon>Pseudomonadati</taxon>
        <taxon>Pseudomonadota</taxon>
        <taxon>Gammaproteobacteria</taxon>
        <taxon>Lysobacterales</taxon>
        <taxon>Lysobacteraceae</taxon>
        <taxon>Lysobacter</taxon>
    </lineage>
</organism>
<dbReference type="RefSeq" id="WP_386760090.1">
    <property type="nucleotide sequence ID" value="NZ_JBHRXK010000009.1"/>
</dbReference>
<gene>
    <name evidence="2" type="ORF">ACFOLC_15095</name>
</gene>
<reference evidence="3" key="1">
    <citation type="journal article" date="2019" name="Int. J. Syst. Evol. Microbiol.">
        <title>The Global Catalogue of Microorganisms (GCM) 10K type strain sequencing project: providing services to taxonomists for standard genome sequencing and annotation.</title>
        <authorList>
            <consortium name="The Broad Institute Genomics Platform"/>
            <consortium name="The Broad Institute Genome Sequencing Center for Infectious Disease"/>
            <person name="Wu L."/>
            <person name="Ma J."/>
        </authorList>
    </citation>
    <scope>NUCLEOTIDE SEQUENCE [LARGE SCALE GENOMIC DNA]</scope>
    <source>
        <strain evidence="3">KCTC 42875</strain>
    </source>
</reference>
<accession>A0ABV7RS40</accession>
<keyword evidence="1" id="KW-0732">Signal</keyword>
<dbReference type="Proteomes" id="UP001595740">
    <property type="component" value="Unassembled WGS sequence"/>
</dbReference>
<comment type="caution">
    <text evidence="2">The sequence shown here is derived from an EMBL/GenBank/DDBJ whole genome shotgun (WGS) entry which is preliminary data.</text>
</comment>